<feature type="transmembrane region" description="Helical" evidence="9">
    <location>
        <begin position="130"/>
        <end position="151"/>
    </location>
</feature>
<feature type="transmembrane region" description="Helical" evidence="9">
    <location>
        <begin position="89"/>
        <end position="110"/>
    </location>
</feature>
<evidence type="ECO:0000256" key="7">
    <source>
        <dbReference type="ARBA" id="ARBA00023136"/>
    </source>
</evidence>
<gene>
    <name evidence="11" type="ORF">M976_00415</name>
</gene>
<dbReference type="Proteomes" id="UP000078407">
    <property type="component" value="Unassembled WGS sequence"/>
</dbReference>
<evidence type="ECO:0000256" key="1">
    <source>
        <dbReference type="ARBA" id="ARBA00004429"/>
    </source>
</evidence>
<evidence type="ECO:0000256" key="6">
    <source>
        <dbReference type="ARBA" id="ARBA00022989"/>
    </source>
</evidence>
<evidence type="ECO:0000256" key="4">
    <source>
        <dbReference type="ARBA" id="ARBA00022519"/>
    </source>
</evidence>
<dbReference type="EMBL" id="LXEQ01000003">
    <property type="protein sequence ID" value="OAT33137.1"/>
    <property type="molecule type" value="Genomic_DNA"/>
</dbReference>
<dbReference type="PANTHER" id="PTHR35011:SF2">
    <property type="entry name" value="2,3-DIKETO-L-GULONATE TRAP TRANSPORTER SMALL PERMEASE PROTEIN YIAM"/>
    <property type="match status" value="1"/>
</dbReference>
<dbReference type="InterPro" id="IPR055348">
    <property type="entry name" value="DctQ"/>
</dbReference>
<comment type="function">
    <text evidence="9">Part of the tripartite ATP-independent periplasmic (TRAP) transport system.</text>
</comment>
<feature type="transmembrane region" description="Helical" evidence="9">
    <location>
        <begin position="49"/>
        <end position="68"/>
    </location>
</feature>
<evidence type="ECO:0000256" key="3">
    <source>
        <dbReference type="ARBA" id="ARBA00022475"/>
    </source>
</evidence>
<evidence type="ECO:0000256" key="2">
    <source>
        <dbReference type="ARBA" id="ARBA00022448"/>
    </source>
</evidence>
<reference evidence="11 12" key="1">
    <citation type="submission" date="2016-04" db="EMBL/GenBank/DDBJ databases">
        <title>ATOL: Assembling a taxonomically balanced genome-scale reconstruction of the evolutionary history of the Enterobacteriaceae.</title>
        <authorList>
            <person name="Plunkett G.III."/>
            <person name="Neeno-Eckwall E.C."/>
            <person name="Glasner J.D."/>
            <person name="Perna N.T."/>
        </authorList>
    </citation>
    <scope>NUCLEOTIDE SEQUENCE [LARGE SCALE GENOMIC DNA]</scope>
    <source>
        <strain evidence="11 12">ATCC 51602</strain>
    </source>
</reference>
<evidence type="ECO:0000256" key="5">
    <source>
        <dbReference type="ARBA" id="ARBA00022692"/>
    </source>
</evidence>
<dbReference type="PANTHER" id="PTHR35011">
    <property type="entry name" value="2,3-DIKETO-L-GULONATE TRAP TRANSPORTER SMALL PERMEASE PROTEIN YIAM"/>
    <property type="match status" value="1"/>
</dbReference>
<evidence type="ECO:0000313" key="11">
    <source>
        <dbReference type="EMBL" id="OAT33137.1"/>
    </source>
</evidence>
<comment type="similarity">
    <text evidence="8 9">Belongs to the TRAP transporter small permease family.</text>
</comment>
<accession>A0ABX2WDL1</accession>
<proteinExistence type="inferred from homology"/>
<evidence type="ECO:0000256" key="8">
    <source>
        <dbReference type="ARBA" id="ARBA00038436"/>
    </source>
</evidence>
<protein>
    <recommendedName>
        <fullName evidence="9">TRAP transporter small permease protein</fullName>
    </recommendedName>
</protein>
<organism evidence="11 12">
    <name type="scientific">Buttiauxella ferragutiae ATCC 51602</name>
    <dbReference type="NCBI Taxonomy" id="1354252"/>
    <lineage>
        <taxon>Bacteria</taxon>
        <taxon>Pseudomonadati</taxon>
        <taxon>Pseudomonadota</taxon>
        <taxon>Gammaproteobacteria</taxon>
        <taxon>Enterobacterales</taxon>
        <taxon>Enterobacteriaceae</taxon>
        <taxon>Buttiauxella</taxon>
    </lineage>
</organism>
<keyword evidence="4 9" id="KW-0997">Cell inner membrane</keyword>
<name>A0ABX2WDL1_9ENTR</name>
<keyword evidence="3" id="KW-1003">Cell membrane</keyword>
<dbReference type="InterPro" id="IPR007387">
    <property type="entry name" value="TRAP_DctQ"/>
</dbReference>
<sequence length="161" mass="18229">MNLQTFKSYLDKGIGLLVACLLTALCLIAMWQVFTRYILNDPSTYTEELLRYIMIWMGFLGAVCCFSSQRHLALTLLESKLNIRLRVKLNTLHHVIIMVSIFFVMILGGWQFMLEGMGQRSSTLGIPMGWIHAIIPLSGVLIILLEIINIISNCQGKNAHD</sequence>
<feature type="transmembrane region" description="Helical" evidence="9">
    <location>
        <begin position="12"/>
        <end position="34"/>
    </location>
</feature>
<comment type="subunit">
    <text evidence="9">The complex comprises the extracytoplasmic solute receptor protein and the two transmembrane proteins.</text>
</comment>
<comment type="caution">
    <text evidence="11">The sequence shown here is derived from an EMBL/GenBank/DDBJ whole genome shotgun (WGS) entry which is preliminary data.</text>
</comment>
<evidence type="ECO:0000259" key="10">
    <source>
        <dbReference type="Pfam" id="PF04290"/>
    </source>
</evidence>
<evidence type="ECO:0000256" key="9">
    <source>
        <dbReference type="RuleBase" id="RU369079"/>
    </source>
</evidence>
<feature type="domain" description="Tripartite ATP-independent periplasmic transporters DctQ component" evidence="10">
    <location>
        <begin position="25"/>
        <end position="153"/>
    </location>
</feature>
<comment type="subcellular location">
    <subcellularLocation>
        <location evidence="1 9">Cell inner membrane</location>
        <topology evidence="1 9">Multi-pass membrane protein</topology>
    </subcellularLocation>
</comment>
<keyword evidence="6 9" id="KW-1133">Transmembrane helix</keyword>
<keyword evidence="5 9" id="KW-0812">Transmembrane</keyword>
<dbReference type="Pfam" id="PF04290">
    <property type="entry name" value="DctQ"/>
    <property type="match status" value="1"/>
</dbReference>
<evidence type="ECO:0000313" key="12">
    <source>
        <dbReference type="Proteomes" id="UP000078407"/>
    </source>
</evidence>
<keyword evidence="2 9" id="KW-0813">Transport</keyword>
<keyword evidence="12" id="KW-1185">Reference proteome</keyword>
<keyword evidence="7 9" id="KW-0472">Membrane</keyword>
<dbReference type="RefSeq" id="WP_064540619.1">
    <property type="nucleotide sequence ID" value="NZ_LXEQ01000003.1"/>
</dbReference>